<accession>A0A1G8R8X2</accession>
<name>A0A1G8R8X2_9BACI</name>
<feature type="transmembrane region" description="Helical" evidence="9">
    <location>
        <begin position="389"/>
        <end position="416"/>
    </location>
</feature>
<comment type="subcellular location">
    <subcellularLocation>
        <location evidence="1">Cell membrane</location>
        <topology evidence="1">Multi-pass membrane protein</topology>
    </subcellularLocation>
</comment>
<evidence type="ECO:0000256" key="7">
    <source>
        <dbReference type="ARBA" id="ARBA00023008"/>
    </source>
</evidence>
<dbReference type="Pfam" id="PF05425">
    <property type="entry name" value="CopD"/>
    <property type="match status" value="1"/>
</dbReference>
<feature type="transmembrane region" description="Helical" evidence="9">
    <location>
        <begin position="363"/>
        <end position="383"/>
    </location>
</feature>
<organism evidence="12 13">
    <name type="scientific">Alteribacillus bidgolensis</name>
    <dbReference type="NCBI Taxonomy" id="930129"/>
    <lineage>
        <taxon>Bacteria</taxon>
        <taxon>Bacillati</taxon>
        <taxon>Bacillota</taxon>
        <taxon>Bacilli</taxon>
        <taxon>Bacillales</taxon>
        <taxon>Bacillaceae</taxon>
        <taxon>Alteribacillus</taxon>
    </lineage>
</organism>
<reference evidence="12 13" key="1">
    <citation type="submission" date="2016-10" db="EMBL/GenBank/DDBJ databases">
        <authorList>
            <person name="de Groot N.N."/>
        </authorList>
    </citation>
    <scope>NUCLEOTIDE SEQUENCE [LARGE SCALE GENOMIC DNA]</scope>
    <source>
        <strain evidence="13">P4B,CCM 7963,CECT 7998,DSM 25260,IBRC-M 10614,KCTC 13821</strain>
    </source>
</reference>
<dbReference type="Pfam" id="PF04234">
    <property type="entry name" value="CopC"/>
    <property type="match status" value="2"/>
</dbReference>
<protein>
    <submittedName>
        <fullName evidence="12">Putative copper export protein</fullName>
    </submittedName>
</protein>
<dbReference type="InterPro" id="IPR014756">
    <property type="entry name" value="Ig_E-set"/>
</dbReference>
<dbReference type="GO" id="GO:0046688">
    <property type="term" value="P:response to copper ion"/>
    <property type="evidence" value="ECO:0007669"/>
    <property type="project" value="InterPro"/>
</dbReference>
<dbReference type="Proteomes" id="UP000199017">
    <property type="component" value="Unassembled WGS sequence"/>
</dbReference>
<proteinExistence type="predicted"/>
<feature type="transmembrane region" description="Helical" evidence="9">
    <location>
        <begin position="271"/>
        <end position="292"/>
    </location>
</feature>
<feature type="domain" description="CopC" evidence="10">
    <location>
        <begin position="39"/>
        <end position="135"/>
    </location>
</feature>
<dbReference type="Gene3D" id="2.60.40.1220">
    <property type="match status" value="2"/>
</dbReference>
<feature type="domain" description="Copper resistance protein D" evidence="11">
    <location>
        <begin position="433"/>
        <end position="526"/>
    </location>
</feature>
<feature type="transmembrane region" description="Helical" evidence="9">
    <location>
        <begin position="509"/>
        <end position="527"/>
    </location>
</feature>
<dbReference type="RefSeq" id="WP_170032375.1">
    <property type="nucleotide sequence ID" value="NZ_FNDU01000025.1"/>
</dbReference>
<evidence type="ECO:0000256" key="6">
    <source>
        <dbReference type="ARBA" id="ARBA00022989"/>
    </source>
</evidence>
<dbReference type="InterPro" id="IPR008457">
    <property type="entry name" value="Cu-R_CopD_dom"/>
</dbReference>
<dbReference type="InterPro" id="IPR007348">
    <property type="entry name" value="CopC_dom"/>
</dbReference>
<dbReference type="SUPFAM" id="SSF81296">
    <property type="entry name" value="E set domains"/>
    <property type="match status" value="2"/>
</dbReference>
<dbReference type="GO" id="GO:0005507">
    <property type="term" value="F:copper ion binding"/>
    <property type="evidence" value="ECO:0007669"/>
    <property type="project" value="InterPro"/>
</dbReference>
<dbReference type="PANTHER" id="PTHR34820">
    <property type="entry name" value="INNER MEMBRANE PROTEIN YEBZ"/>
    <property type="match status" value="1"/>
</dbReference>
<dbReference type="GO" id="GO:0006825">
    <property type="term" value="P:copper ion transport"/>
    <property type="evidence" value="ECO:0007669"/>
    <property type="project" value="InterPro"/>
</dbReference>
<dbReference type="InterPro" id="IPR014755">
    <property type="entry name" value="Cu-Rt/internalin_Ig-like"/>
</dbReference>
<feature type="domain" description="CopC" evidence="10">
    <location>
        <begin position="150"/>
        <end position="241"/>
    </location>
</feature>
<evidence type="ECO:0000259" key="11">
    <source>
        <dbReference type="Pfam" id="PF05425"/>
    </source>
</evidence>
<sequence length="648" mass="72318">MIEIQNKNIWKHDSGRFLLGVIFLVSLLFLFFELPVEGHSSIEKSSPEAKSKLEDPPEKIDIWFADTVNVHGESFIVTNEEGEEMNIASPFKNQENQRHITIPIKDKLPPGQYTVDIEVIGSDGHPLRETYDFEIATPKNQVKEGLENLSLKASNPEDGAIIASSPNQIELWLSQPADISAFALYNDKQSLIKTGEPEVDPEDPTHYTIEVEETLDRGTHSVDWYASVEEGSKNGTFYFAVGEVTSFASENGDAISIPSLSLEKASTSLKYWLAFTGLLTLFGGTWFKVFIAKGKGRGKSWEKTSIALYVVSITGLMLLLIQYRTEFSQLSWKEFFLLPFIWVTGLQMILLVSAFWVKKSKPLSHLALLGVAVVLWSFTGHSVSSYHNLLWGVGLDALHLFGVSIWMGGLVGLIILSPREEKVTWLKTTGLSYAKWAFFSILLIIITGVLMTVEYIPSFTFSSLISSEWGMVLGIKVSLVLVILAFAIGQRLSLKHLSASSIFLFFFRARMEVAVGVLLLFAAAILIELQPKEAEQGIYPSMAEKEDVEVSVDVEPFRIGKNDITIQFEEESEFEEVRASFFMFPSWNIEHTAFPLGNGAYRLTGNFIHGAGTIQMTVKAVKKNGETVSIPFRIQAPGKMATDYTEEQ</sequence>
<feature type="transmembrane region" description="Helical" evidence="9">
    <location>
        <begin position="335"/>
        <end position="356"/>
    </location>
</feature>
<dbReference type="AlphaFoldDB" id="A0A1G8R8X2"/>
<keyword evidence="13" id="KW-1185">Reference proteome</keyword>
<evidence type="ECO:0000256" key="1">
    <source>
        <dbReference type="ARBA" id="ARBA00004651"/>
    </source>
</evidence>
<evidence type="ECO:0000256" key="3">
    <source>
        <dbReference type="ARBA" id="ARBA00022692"/>
    </source>
</evidence>
<evidence type="ECO:0000256" key="9">
    <source>
        <dbReference type="SAM" id="Phobius"/>
    </source>
</evidence>
<gene>
    <name evidence="12" type="ORF">SAMN05216352_12521</name>
</gene>
<evidence type="ECO:0000256" key="2">
    <source>
        <dbReference type="ARBA" id="ARBA00022475"/>
    </source>
</evidence>
<keyword evidence="3 9" id="KW-0812">Transmembrane</keyword>
<evidence type="ECO:0000313" key="12">
    <source>
        <dbReference type="EMBL" id="SDJ12830.1"/>
    </source>
</evidence>
<keyword evidence="6 9" id="KW-1133">Transmembrane helix</keyword>
<keyword evidence="2" id="KW-1003">Cell membrane</keyword>
<feature type="transmembrane region" description="Helical" evidence="9">
    <location>
        <begin position="17"/>
        <end position="36"/>
    </location>
</feature>
<keyword evidence="8 9" id="KW-0472">Membrane</keyword>
<dbReference type="STRING" id="930129.SAMN05216352_12521"/>
<keyword evidence="7" id="KW-0186">Copper</keyword>
<feature type="transmembrane region" description="Helical" evidence="9">
    <location>
        <begin position="304"/>
        <end position="323"/>
    </location>
</feature>
<feature type="transmembrane region" description="Helical" evidence="9">
    <location>
        <begin position="436"/>
        <end position="457"/>
    </location>
</feature>
<keyword evidence="5" id="KW-0732">Signal</keyword>
<dbReference type="EMBL" id="FNDU01000025">
    <property type="protein sequence ID" value="SDJ12830.1"/>
    <property type="molecule type" value="Genomic_DNA"/>
</dbReference>
<feature type="transmembrane region" description="Helical" evidence="9">
    <location>
        <begin position="469"/>
        <end position="488"/>
    </location>
</feature>
<evidence type="ECO:0000256" key="5">
    <source>
        <dbReference type="ARBA" id="ARBA00022729"/>
    </source>
</evidence>
<dbReference type="InterPro" id="IPR032694">
    <property type="entry name" value="CopC/D"/>
</dbReference>
<dbReference type="GO" id="GO:0005886">
    <property type="term" value="C:plasma membrane"/>
    <property type="evidence" value="ECO:0007669"/>
    <property type="project" value="UniProtKB-SubCell"/>
</dbReference>
<evidence type="ECO:0000256" key="8">
    <source>
        <dbReference type="ARBA" id="ARBA00023136"/>
    </source>
</evidence>
<dbReference type="GO" id="GO:0042597">
    <property type="term" value="C:periplasmic space"/>
    <property type="evidence" value="ECO:0007669"/>
    <property type="project" value="InterPro"/>
</dbReference>
<evidence type="ECO:0000259" key="10">
    <source>
        <dbReference type="Pfam" id="PF04234"/>
    </source>
</evidence>
<evidence type="ECO:0000256" key="4">
    <source>
        <dbReference type="ARBA" id="ARBA00022723"/>
    </source>
</evidence>
<dbReference type="PANTHER" id="PTHR34820:SF4">
    <property type="entry name" value="INNER MEMBRANE PROTEIN YEBZ"/>
    <property type="match status" value="1"/>
</dbReference>
<evidence type="ECO:0000313" key="13">
    <source>
        <dbReference type="Proteomes" id="UP000199017"/>
    </source>
</evidence>
<keyword evidence="4" id="KW-0479">Metal-binding</keyword>